<dbReference type="EMBL" id="KN824280">
    <property type="protein sequence ID" value="KIM32195.1"/>
    <property type="molecule type" value="Genomic_DNA"/>
</dbReference>
<dbReference type="Proteomes" id="UP000054097">
    <property type="component" value="Unassembled WGS sequence"/>
</dbReference>
<dbReference type="AlphaFoldDB" id="A0A0C3B5T6"/>
<keyword evidence="3" id="KW-1185">Reference proteome</keyword>
<evidence type="ECO:0000313" key="3">
    <source>
        <dbReference type="Proteomes" id="UP000054097"/>
    </source>
</evidence>
<name>A0A0C3B5T6_SERVB</name>
<organism evidence="2 3">
    <name type="scientific">Serendipita vermifera MAFF 305830</name>
    <dbReference type="NCBI Taxonomy" id="933852"/>
    <lineage>
        <taxon>Eukaryota</taxon>
        <taxon>Fungi</taxon>
        <taxon>Dikarya</taxon>
        <taxon>Basidiomycota</taxon>
        <taxon>Agaricomycotina</taxon>
        <taxon>Agaricomycetes</taxon>
        <taxon>Sebacinales</taxon>
        <taxon>Serendipitaceae</taxon>
        <taxon>Serendipita</taxon>
    </lineage>
</organism>
<evidence type="ECO:0000313" key="2">
    <source>
        <dbReference type="EMBL" id="KIM32195.1"/>
    </source>
</evidence>
<dbReference type="OrthoDB" id="3254305at2759"/>
<feature type="compositionally biased region" description="Basic and acidic residues" evidence="1">
    <location>
        <begin position="1"/>
        <end position="22"/>
    </location>
</feature>
<proteinExistence type="predicted"/>
<reference evidence="2 3" key="1">
    <citation type="submission" date="2014-04" db="EMBL/GenBank/DDBJ databases">
        <authorList>
            <consortium name="DOE Joint Genome Institute"/>
            <person name="Kuo A."/>
            <person name="Zuccaro A."/>
            <person name="Kohler A."/>
            <person name="Nagy L.G."/>
            <person name="Floudas D."/>
            <person name="Copeland A."/>
            <person name="Barry K.W."/>
            <person name="Cichocki N."/>
            <person name="Veneault-Fourrey C."/>
            <person name="LaButti K."/>
            <person name="Lindquist E.A."/>
            <person name="Lipzen A."/>
            <person name="Lundell T."/>
            <person name="Morin E."/>
            <person name="Murat C."/>
            <person name="Sun H."/>
            <person name="Tunlid A."/>
            <person name="Henrissat B."/>
            <person name="Grigoriev I.V."/>
            <person name="Hibbett D.S."/>
            <person name="Martin F."/>
            <person name="Nordberg H.P."/>
            <person name="Cantor M.N."/>
            <person name="Hua S.X."/>
        </authorList>
    </citation>
    <scope>NUCLEOTIDE SEQUENCE [LARGE SCALE GENOMIC DNA]</scope>
    <source>
        <strain evidence="2 3">MAFF 305830</strain>
    </source>
</reference>
<reference evidence="3" key="2">
    <citation type="submission" date="2015-01" db="EMBL/GenBank/DDBJ databases">
        <title>Evolutionary Origins and Diversification of the Mycorrhizal Mutualists.</title>
        <authorList>
            <consortium name="DOE Joint Genome Institute"/>
            <consortium name="Mycorrhizal Genomics Consortium"/>
            <person name="Kohler A."/>
            <person name="Kuo A."/>
            <person name="Nagy L.G."/>
            <person name="Floudas D."/>
            <person name="Copeland A."/>
            <person name="Barry K.W."/>
            <person name="Cichocki N."/>
            <person name="Veneault-Fourrey C."/>
            <person name="LaButti K."/>
            <person name="Lindquist E.A."/>
            <person name="Lipzen A."/>
            <person name="Lundell T."/>
            <person name="Morin E."/>
            <person name="Murat C."/>
            <person name="Riley R."/>
            <person name="Ohm R."/>
            <person name="Sun H."/>
            <person name="Tunlid A."/>
            <person name="Henrissat B."/>
            <person name="Grigoriev I.V."/>
            <person name="Hibbett D.S."/>
            <person name="Martin F."/>
        </authorList>
    </citation>
    <scope>NUCLEOTIDE SEQUENCE [LARGE SCALE GENOMIC DNA]</scope>
    <source>
        <strain evidence="3">MAFF 305830</strain>
    </source>
</reference>
<protein>
    <submittedName>
        <fullName evidence="2">Uncharacterized protein</fullName>
    </submittedName>
</protein>
<evidence type="ECO:0000256" key="1">
    <source>
        <dbReference type="SAM" id="MobiDB-lite"/>
    </source>
</evidence>
<accession>A0A0C3B5T6</accession>
<gene>
    <name evidence="2" type="ORF">M408DRAFT_20518</name>
</gene>
<feature type="region of interest" description="Disordered" evidence="1">
    <location>
        <begin position="1"/>
        <end position="26"/>
    </location>
</feature>
<sequence>MPPKRRSESGPDENRPNNREEGQNPSDILEEIDEIIEEYNGWVDDGLLHGHLAFGVAELPRGLLEEGTSTERVSATLTTFKKYCIAVKARVEWGNLDLRFHISHLDRPLEVLQRQLLMCVCANLDTLVKLAKELEDTLSTKPSPSEYAISSVWKDCQARPNPILCLRPSDNMGLPLTLLHQIFAKFQTLRLRPLPNSTLGAHSPFAALRLCRCTGDGYEDKDARGDAFDIARAVFTILTEPVLSFAKTKRKWGTGDAYTQVARSYDLACEDMEKNKVTPNAPVFLLSIMGPTLNIAGGFKDGDDTIVELLFPIPHMLPDMDRSNDDFPKLLNPNSPAAGLPRVFPSFQDEHGNEHKLTFQQRLSSEQLHFSAIDDTSRMSS</sequence>
<dbReference type="HOGENOM" id="CLU_725967_0_0_1"/>